<gene>
    <name evidence="1" type="ORF">SAMN06297397_2649</name>
</gene>
<sequence>MKKHVWITILIVMTLIIGSIWTVQAEIIPPYGEGQIGLSAVVLCENLTVRQAPVADTGIISSLQGGDRIIVMKQTDGWAEISTSDSEDDAIIGWVKSDYLAIDPAWYHTDKATPVYAWNDTAAPKVGLLDKDTVLPILKDDGGWIVVGLRGASGWIQK</sequence>
<comment type="caution">
    <text evidence="1">The sequence shown here is derived from an EMBL/GenBank/DDBJ whole genome shotgun (WGS) entry which is preliminary data.</text>
</comment>
<keyword evidence="2" id="KW-1185">Reference proteome</keyword>
<proteinExistence type="predicted"/>
<evidence type="ECO:0000313" key="2">
    <source>
        <dbReference type="Proteomes" id="UP000192328"/>
    </source>
</evidence>
<name>A0AC61PP38_9FIRM</name>
<organism evidence="1 2">
    <name type="scientific">Aristaeella lactis</name>
    <dbReference type="NCBI Taxonomy" id="3046383"/>
    <lineage>
        <taxon>Bacteria</taxon>
        <taxon>Bacillati</taxon>
        <taxon>Bacillota</taxon>
        <taxon>Clostridia</taxon>
        <taxon>Eubacteriales</taxon>
        <taxon>Aristaeellaceae</taxon>
        <taxon>Aristaeella</taxon>
    </lineage>
</organism>
<accession>A0AC61PP38</accession>
<reference evidence="1" key="1">
    <citation type="submission" date="2017-04" db="EMBL/GenBank/DDBJ databases">
        <authorList>
            <person name="Varghese N."/>
            <person name="Submissions S."/>
        </authorList>
    </citation>
    <scope>NUCLEOTIDE SEQUENCE</scope>
    <source>
        <strain evidence="1">WTE2008</strain>
    </source>
</reference>
<dbReference type="Proteomes" id="UP000192328">
    <property type="component" value="Unassembled WGS sequence"/>
</dbReference>
<dbReference type="EMBL" id="FWXZ01000006">
    <property type="protein sequence ID" value="SMC81248.1"/>
    <property type="molecule type" value="Genomic_DNA"/>
</dbReference>
<protein>
    <submittedName>
        <fullName evidence="1">SH3 domain-containing protein</fullName>
    </submittedName>
</protein>
<evidence type="ECO:0000313" key="1">
    <source>
        <dbReference type="EMBL" id="SMC81248.1"/>
    </source>
</evidence>